<dbReference type="InterPro" id="IPR050407">
    <property type="entry name" value="Geranylgeranyl_reductase"/>
</dbReference>
<dbReference type="InterPro" id="IPR036188">
    <property type="entry name" value="FAD/NAD-bd_sf"/>
</dbReference>
<dbReference type="Pfam" id="PF01494">
    <property type="entry name" value="FAD_binding_3"/>
    <property type="match status" value="1"/>
</dbReference>
<name>A0A9D6LAH0_UNCEI</name>
<evidence type="ECO:0000313" key="3">
    <source>
        <dbReference type="Proteomes" id="UP000807850"/>
    </source>
</evidence>
<dbReference type="AlphaFoldDB" id="A0A9D6LAH0"/>
<dbReference type="Proteomes" id="UP000807850">
    <property type="component" value="Unassembled WGS sequence"/>
</dbReference>
<dbReference type="InterPro" id="IPR002938">
    <property type="entry name" value="FAD-bd"/>
</dbReference>
<dbReference type="EMBL" id="JACQAY010000155">
    <property type="protein sequence ID" value="MBI3539613.1"/>
    <property type="molecule type" value="Genomic_DNA"/>
</dbReference>
<dbReference type="GO" id="GO:0071949">
    <property type="term" value="F:FAD binding"/>
    <property type="evidence" value="ECO:0007669"/>
    <property type="project" value="InterPro"/>
</dbReference>
<dbReference type="Gene3D" id="3.50.50.60">
    <property type="entry name" value="FAD/NAD(P)-binding domain"/>
    <property type="match status" value="1"/>
</dbReference>
<dbReference type="PRINTS" id="PR00420">
    <property type="entry name" value="RNGMNOXGNASE"/>
</dbReference>
<organism evidence="2 3">
    <name type="scientific">Eiseniibacteriota bacterium</name>
    <dbReference type="NCBI Taxonomy" id="2212470"/>
    <lineage>
        <taxon>Bacteria</taxon>
        <taxon>Candidatus Eiseniibacteriota</taxon>
    </lineage>
</organism>
<proteinExistence type="predicted"/>
<comment type="caution">
    <text evidence="2">The sequence shown here is derived from an EMBL/GenBank/DDBJ whole genome shotgun (WGS) entry which is preliminary data.</text>
</comment>
<protein>
    <submittedName>
        <fullName evidence="2">NAD(P)/FAD-dependent oxidoreductase</fullName>
    </submittedName>
</protein>
<gene>
    <name evidence="2" type="ORF">HY076_05020</name>
</gene>
<sequence length="447" mass="49126">MQQQEYDVVIVGARCAGAALATFLARAGARVLLLDKDAMPSDHVLSTHSISPPGMDVLDEAGVGEAVRSVTPPSHFVRLNVDGELLDWKLPEHRGLYCPRRKRLDGLLQQAAMGAGVQLLDRTRVTSLMQRDGRVHGVQTIVDGREHIFTAGLVVGADGRQSTVARLVGAEEYLGYDAPRATYWGYWDAPTLWKTDPAYRFDAYFALVGPHIRAIFQTDQDQLLIASSPPINQIEMWRADPRRTLREALNSDPITARLIRDSAPHGKVCGTVKERFFFRRAVGSGWALVGDAGHHKEWLLGDGITEALLQARSLAIAIGVGTDGALSRWWRGRDVAALPLYFVGQIAGAPERPAELQRVFFSALARQPALMARMVAVIDRQLSPFEALPVPQVLSCITAAALRGRWRVIPEILGMGRRALAADREMRLRCELLAETEALLSLARKAA</sequence>
<reference evidence="2" key="1">
    <citation type="submission" date="2020-07" db="EMBL/GenBank/DDBJ databases">
        <title>Huge and variable diversity of episymbiotic CPR bacteria and DPANN archaea in groundwater ecosystems.</title>
        <authorList>
            <person name="He C.Y."/>
            <person name="Keren R."/>
            <person name="Whittaker M."/>
            <person name="Farag I.F."/>
            <person name="Doudna J."/>
            <person name="Cate J.H.D."/>
            <person name="Banfield J.F."/>
        </authorList>
    </citation>
    <scope>NUCLEOTIDE SEQUENCE</scope>
    <source>
        <strain evidence="2">NC_groundwater_928_Pr1_S-0.2um_72_17</strain>
    </source>
</reference>
<dbReference type="PANTHER" id="PTHR42685:SF22">
    <property type="entry name" value="CONDITIONED MEDIUM FACTOR RECEPTOR 1"/>
    <property type="match status" value="1"/>
</dbReference>
<dbReference type="SUPFAM" id="SSF51905">
    <property type="entry name" value="FAD/NAD(P)-binding domain"/>
    <property type="match status" value="1"/>
</dbReference>
<dbReference type="PANTHER" id="PTHR42685">
    <property type="entry name" value="GERANYLGERANYL DIPHOSPHATE REDUCTASE"/>
    <property type="match status" value="1"/>
</dbReference>
<accession>A0A9D6LAH0</accession>
<evidence type="ECO:0000259" key="1">
    <source>
        <dbReference type="Pfam" id="PF01494"/>
    </source>
</evidence>
<feature type="domain" description="FAD-binding" evidence="1">
    <location>
        <begin position="5"/>
        <end position="171"/>
    </location>
</feature>
<evidence type="ECO:0000313" key="2">
    <source>
        <dbReference type="EMBL" id="MBI3539613.1"/>
    </source>
</evidence>